<keyword evidence="3" id="KW-1185">Reference proteome</keyword>
<proteinExistence type="predicted"/>
<name>A0AAD9AYA7_9PEZI</name>
<evidence type="ECO:0000256" key="1">
    <source>
        <dbReference type="SAM" id="MobiDB-lite"/>
    </source>
</evidence>
<dbReference type="AlphaFoldDB" id="A0AAD9AYA7"/>
<evidence type="ECO:0000313" key="3">
    <source>
        <dbReference type="Proteomes" id="UP001243330"/>
    </source>
</evidence>
<protein>
    <submittedName>
        <fullName evidence="2">Uncharacterized protein</fullName>
    </submittedName>
</protein>
<reference evidence="2" key="1">
    <citation type="submission" date="2023-01" db="EMBL/GenBank/DDBJ databases">
        <title>Colletotrichum chrysophilum M932 genome sequence.</title>
        <authorList>
            <person name="Baroncelli R."/>
        </authorList>
    </citation>
    <scope>NUCLEOTIDE SEQUENCE</scope>
    <source>
        <strain evidence="2">M932</strain>
    </source>
</reference>
<dbReference type="EMBL" id="JAQOWY010000020">
    <property type="protein sequence ID" value="KAK1855500.1"/>
    <property type="molecule type" value="Genomic_DNA"/>
</dbReference>
<dbReference type="Proteomes" id="UP001243330">
    <property type="component" value="Unassembled WGS sequence"/>
</dbReference>
<comment type="caution">
    <text evidence="2">The sequence shown here is derived from an EMBL/GenBank/DDBJ whole genome shotgun (WGS) entry which is preliminary data.</text>
</comment>
<feature type="region of interest" description="Disordered" evidence="1">
    <location>
        <begin position="1"/>
        <end position="30"/>
    </location>
</feature>
<accession>A0AAD9AYA7</accession>
<sequence>MSVPSPSHVRPMNPLYRPSTDNSANPSTTHYRACLGQATHKHHANQHDSRVPCRPPPFLTPAFPRLLWGLGTPLSGAQRTFGSWRFLSLNSIRSSEGDP</sequence>
<gene>
    <name evidence="2" type="ORF">CCHR01_01824</name>
</gene>
<organism evidence="2 3">
    <name type="scientific">Colletotrichum chrysophilum</name>
    <dbReference type="NCBI Taxonomy" id="1836956"/>
    <lineage>
        <taxon>Eukaryota</taxon>
        <taxon>Fungi</taxon>
        <taxon>Dikarya</taxon>
        <taxon>Ascomycota</taxon>
        <taxon>Pezizomycotina</taxon>
        <taxon>Sordariomycetes</taxon>
        <taxon>Hypocreomycetidae</taxon>
        <taxon>Glomerellales</taxon>
        <taxon>Glomerellaceae</taxon>
        <taxon>Colletotrichum</taxon>
        <taxon>Colletotrichum gloeosporioides species complex</taxon>
    </lineage>
</organism>
<evidence type="ECO:0000313" key="2">
    <source>
        <dbReference type="EMBL" id="KAK1855500.1"/>
    </source>
</evidence>
<feature type="compositionally biased region" description="Polar residues" evidence="1">
    <location>
        <begin position="19"/>
        <end position="30"/>
    </location>
</feature>